<protein>
    <submittedName>
        <fullName evidence="1">Uncharacterized protein</fullName>
    </submittedName>
</protein>
<proteinExistence type="predicted"/>
<evidence type="ECO:0000313" key="1">
    <source>
        <dbReference type="EMBL" id="SFU23980.1"/>
    </source>
</evidence>
<organism evidence="1 2">
    <name type="scientific">Paraburkholderia aspalathi</name>
    <dbReference type="NCBI Taxonomy" id="1324617"/>
    <lineage>
        <taxon>Bacteria</taxon>
        <taxon>Pseudomonadati</taxon>
        <taxon>Pseudomonadota</taxon>
        <taxon>Betaproteobacteria</taxon>
        <taxon>Burkholderiales</taxon>
        <taxon>Burkholderiaceae</taxon>
        <taxon>Paraburkholderia</taxon>
    </lineage>
</organism>
<sequence>MSISVPAGIQRELAEQFGRYFEARRIPFVVSSAGKGGLVFSFIRDNHEVPVAVSFAPGLLDEIEGLDINGQRAALANMYSAFAQALDRPGTDAALAAALHMDHFR</sequence>
<dbReference type="Proteomes" id="UP000198844">
    <property type="component" value="Unassembled WGS sequence"/>
</dbReference>
<evidence type="ECO:0000313" key="2">
    <source>
        <dbReference type="Proteomes" id="UP000198844"/>
    </source>
</evidence>
<dbReference type="AlphaFoldDB" id="A0A1I7EJ62"/>
<dbReference type="EMBL" id="FPBH01000024">
    <property type="protein sequence ID" value="SFU23980.1"/>
    <property type="molecule type" value="Genomic_DNA"/>
</dbReference>
<gene>
    <name evidence="1" type="ORF">SAMN05192563_102450</name>
</gene>
<name>A0A1I7EJ62_9BURK</name>
<accession>A0A1I7EJ62</accession>
<reference evidence="1 2" key="1">
    <citation type="submission" date="2016-10" db="EMBL/GenBank/DDBJ databases">
        <authorList>
            <person name="de Groot N.N."/>
        </authorList>
    </citation>
    <scope>NUCLEOTIDE SEQUENCE [LARGE SCALE GENOMIC DNA]</scope>
    <source>
        <strain evidence="1 2">LMG 27731</strain>
    </source>
</reference>